<accession>A0A6M3K233</accession>
<reference evidence="1" key="1">
    <citation type="submission" date="2020-03" db="EMBL/GenBank/DDBJ databases">
        <title>The deep terrestrial virosphere.</title>
        <authorList>
            <person name="Holmfeldt K."/>
            <person name="Nilsson E."/>
            <person name="Simone D."/>
            <person name="Lopez-Fernandez M."/>
            <person name="Wu X."/>
            <person name="de Brujin I."/>
            <person name="Lundin D."/>
            <person name="Andersson A."/>
            <person name="Bertilsson S."/>
            <person name="Dopson M."/>
        </authorList>
    </citation>
    <scope>NUCLEOTIDE SEQUENCE</scope>
    <source>
        <strain evidence="1">MM415A01922</strain>
    </source>
</reference>
<dbReference type="EMBL" id="MT142123">
    <property type="protein sequence ID" value="QJA74825.1"/>
    <property type="molecule type" value="Genomic_DNA"/>
</dbReference>
<gene>
    <name evidence="1" type="ORF">MM415A01922_0003</name>
</gene>
<sequence>MSNFAARTPKQNWQFLRQFHSYGLVRSMQTSLSIMLSSEILTETEEHLLGLVYKNISLVASDWKDSNQSAWERWKEKK</sequence>
<protein>
    <submittedName>
        <fullName evidence="1">Uncharacterized protein</fullName>
    </submittedName>
</protein>
<name>A0A6M3K233_9ZZZZ</name>
<dbReference type="AlphaFoldDB" id="A0A6M3K233"/>
<organism evidence="1">
    <name type="scientific">viral metagenome</name>
    <dbReference type="NCBI Taxonomy" id="1070528"/>
    <lineage>
        <taxon>unclassified sequences</taxon>
        <taxon>metagenomes</taxon>
        <taxon>organismal metagenomes</taxon>
    </lineage>
</organism>
<evidence type="ECO:0000313" key="1">
    <source>
        <dbReference type="EMBL" id="QJA74825.1"/>
    </source>
</evidence>
<proteinExistence type="predicted"/>